<dbReference type="EMBL" id="JACSQO010000001">
    <property type="protein sequence ID" value="MBD7942619.1"/>
    <property type="molecule type" value="Genomic_DNA"/>
</dbReference>
<accession>A0ABR8R4B8</accession>
<dbReference type="InterPro" id="IPR015001">
    <property type="entry name" value="DUF1850"/>
</dbReference>
<protein>
    <submittedName>
        <fullName evidence="1">DUF1850 domain-containing protein</fullName>
    </submittedName>
</protein>
<name>A0ABR8R4B8_9BACI</name>
<organism evidence="1 2">
    <name type="scientific">Psychrobacillus faecigallinarum</name>
    <dbReference type="NCBI Taxonomy" id="2762235"/>
    <lineage>
        <taxon>Bacteria</taxon>
        <taxon>Bacillati</taxon>
        <taxon>Bacillota</taxon>
        <taxon>Bacilli</taxon>
        <taxon>Bacillales</taxon>
        <taxon>Bacillaceae</taxon>
        <taxon>Psychrobacillus</taxon>
    </lineage>
</organism>
<sequence>MFVFILIAVIFIFIPFIPAFSFTETRTDSPVSYYLLINEENNFQIVFTHTIHKTDVIENYQIMDSEILLQSMEYSDVAIGMPSYAEKGQTLIYKEGTYTLSNDEPVVLPHFTLFIGDVKDKLYFKYGLKKYDLKEKLEKGKSYKVEVKKLSLVEVMKGVNLNERKP</sequence>
<dbReference type="Pfam" id="PF08905">
    <property type="entry name" value="DUF1850"/>
    <property type="match status" value="1"/>
</dbReference>
<evidence type="ECO:0000313" key="1">
    <source>
        <dbReference type="EMBL" id="MBD7942619.1"/>
    </source>
</evidence>
<proteinExistence type="predicted"/>
<gene>
    <name evidence="1" type="ORF">H9650_00720</name>
</gene>
<keyword evidence="2" id="KW-1185">Reference proteome</keyword>
<dbReference type="Proteomes" id="UP000640786">
    <property type="component" value="Unassembled WGS sequence"/>
</dbReference>
<evidence type="ECO:0000313" key="2">
    <source>
        <dbReference type="Proteomes" id="UP000640786"/>
    </source>
</evidence>
<comment type="caution">
    <text evidence="1">The sequence shown here is derived from an EMBL/GenBank/DDBJ whole genome shotgun (WGS) entry which is preliminary data.</text>
</comment>
<reference evidence="1 2" key="1">
    <citation type="submission" date="2020-08" db="EMBL/GenBank/DDBJ databases">
        <title>A Genomic Blueprint of the Chicken Gut Microbiome.</title>
        <authorList>
            <person name="Gilroy R."/>
            <person name="Ravi A."/>
            <person name="Getino M."/>
            <person name="Pursley I."/>
            <person name="Horton D.L."/>
            <person name="Alikhan N.-F."/>
            <person name="Baker D."/>
            <person name="Gharbi K."/>
            <person name="Hall N."/>
            <person name="Watson M."/>
            <person name="Adriaenssens E.M."/>
            <person name="Foster-Nyarko E."/>
            <person name="Jarju S."/>
            <person name="Secka A."/>
            <person name="Antonio M."/>
            <person name="Oren A."/>
            <person name="Chaudhuri R."/>
            <person name="La Ragione R.M."/>
            <person name="Hildebrand F."/>
            <person name="Pallen M.J."/>
        </authorList>
    </citation>
    <scope>NUCLEOTIDE SEQUENCE [LARGE SCALE GENOMIC DNA]</scope>
    <source>
        <strain evidence="1 2">Sa2BUA9</strain>
    </source>
</reference>